<evidence type="ECO:0000313" key="2">
    <source>
        <dbReference type="EMBL" id="JAH26408.1"/>
    </source>
</evidence>
<protein>
    <submittedName>
        <fullName evidence="2">Uncharacterized protein</fullName>
    </submittedName>
</protein>
<feature type="region of interest" description="Disordered" evidence="1">
    <location>
        <begin position="1"/>
        <end position="27"/>
    </location>
</feature>
<sequence length="27" mass="2835">MGIEKIVPFSSSAGRQGFASAHRASKD</sequence>
<evidence type="ECO:0000256" key="1">
    <source>
        <dbReference type="SAM" id="MobiDB-lite"/>
    </source>
</evidence>
<organism evidence="2">
    <name type="scientific">Anguilla anguilla</name>
    <name type="common">European freshwater eel</name>
    <name type="synonym">Muraena anguilla</name>
    <dbReference type="NCBI Taxonomy" id="7936"/>
    <lineage>
        <taxon>Eukaryota</taxon>
        <taxon>Metazoa</taxon>
        <taxon>Chordata</taxon>
        <taxon>Craniata</taxon>
        <taxon>Vertebrata</taxon>
        <taxon>Euteleostomi</taxon>
        <taxon>Actinopterygii</taxon>
        <taxon>Neopterygii</taxon>
        <taxon>Teleostei</taxon>
        <taxon>Anguilliformes</taxon>
        <taxon>Anguillidae</taxon>
        <taxon>Anguilla</taxon>
    </lineage>
</organism>
<dbReference type="AlphaFoldDB" id="A0A0E9RDK4"/>
<proteinExistence type="predicted"/>
<dbReference type="EMBL" id="GBXM01082169">
    <property type="protein sequence ID" value="JAH26408.1"/>
    <property type="molecule type" value="Transcribed_RNA"/>
</dbReference>
<accession>A0A0E9RDK4</accession>
<reference evidence="2" key="1">
    <citation type="submission" date="2014-11" db="EMBL/GenBank/DDBJ databases">
        <authorList>
            <person name="Amaro Gonzalez C."/>
        </authorList>
    </citation>
    <scope>NUCLEOTIDE SEQUENCE</scope>
</reference>
<reference evidence="2" key="2">
    <citation type="journal article" date="2015" name="Fish Shellfish Immunol.">
        <title>Early steps in the European eel (Anguilla anguilla)-Vibrio vulnificus interaction in the gills: Role of the RtxA13 toxin.</title>
        <authorList>
            <person name="Callol A."/>
            <person name="Pajuelo D."/>
            <person name="Ebbesson L."/>
            <person name="Teles M."/>
            <person name="MacKenzie S."/>
            <person name="Amaro C."/>
        </authorList>
    </citation>
    <scope>NUCLEOTIDE SEQUENCE</scope>
</reference>
<name>A0A0E9RDK4_ANGAN</name>